<dbReference type="EC" id="5.4.2.10" evidence="11"/>
<evidence type="ECO:0000259" key="7">
    <source>
        <dbReference type="Pfam" id="PF00408"/>
    </source>
</evidence>
<dbReference type="Gene3D" id="3.40.120.10">
    <property type="entry name" value="Alpha-D-Glucose-1,6-Bisphosphate, subunit A, domain 3"/>
    <property type="match status" value="3"/>
</dbReference>
<evidence type="ECO:0000256" key="3">
    <source>
        <dbReference type="ARBA" id="ARBA00022553"/>
    </source>
</evidence>
<dbReference type="PANTHER" id="PTHR43771">
    <property type="entry name" value="PHOSPHOMANNOMUTASE"/>
    <property type="match status" value="1"/>
</dbReference>
<feature type="domain" description="Alpha-D-phosphohexomutase alpha/beta/alpha" evidence="9">
    <location>
        <begin position="187"/>
        <end position="283"/>
    </location>
</feature>
<dbReference type="PRINTS" id="PR00509">
    <property type="entry name" value="PGMPMM"/>
</dbReference>
<dbReference type="GO" id="GO:0000287">
    <property type="term" value="F:magnesium ion binding"/>
    <property type="evidence" value="ECO:0007669"/>
    <property type="project" value="InterPro"/>
</dbReference>
<dbReference type="InterPro" id="IPR016055">
    <property type="entry name" value="A-D-PHexomutase_a/b/a-I/II/III"/>
</dbReference>
<comment type="cofactor">
    <cofactor evidence="1">
        <name>Mg(2+)</name>
        <dbReference type="ChEBI" id="CHEBI:18420"/>
    </cofactor>
</comment>
<dbReference type="Pfam" id="PF02878">
    <property type="entry name" value="PGM_PMM_I"/>
    <property type="match status" value="1"/>
</dbReference>
<dbReference type="Gene3D" id="3.30.310.50">
    <property type="entry name" value="Alpha-D-phosphohexomutase, C-terminal domain"/>
    <property type="match status" value="1"/>
</dbReference>
<dbReference type="PANTHER" id="PTHR43771:SF2">
    <property type="entry name" value="PHOSPHOMANNOMUTASE_PHOSPHOGLUCOMUTASE"/>
    <property type="match status" value="1"/>
</dbReference>
<name>A0A0W8G8C0_9ZZZZ</name>
<dbReference type="EC" id="5.4.2.8" evidence="11"/>
<keyword evidence="5" id="KW-0460">Magnesium</keyword>
<evidence type="ECO:0000256" key="6">
    <source>
        <dbReference type="ARBA" id="ARBA00023235"/>
    </source>
</evidence>
<dbReference type="GO" id="GO:0004615">
    <property type="term" value="F:phosphomannomutase activity"/>
    <property type="evidence" value="ECO:0007669"/>
    <property type="project" value="UniProtKB-EC"/>
</dbReference>
<dbReference type="SUPFAM" id="SSF55957">
    <property type="entry name" value="Phosphoglucomutase, C-terminal domain"/>
    <property type="match status" value="1"/>
</dbReference>
<dbReference type="Pfam" id="PF00408">
    <property type="entry name" value="PGM_PMM_IV"/>
    <property type="match status" value="1"/>
</dbReference>
<feature type="domain" description="Alpha-D-phosphohexomutase alpha/beta/alpha" evidence="10">
    <location>
        <begin position="288"/>
        <end position="392"/>
    </location>
</feature>
<evidence type="ECO:0000256" key="1">
    <source>
        <dbReference type="ARBA" id="ARBA00001946"/>
    </source>
</evidence>
<evidence type="ECO:0000259" key="9">
    <source>
        <dbReference type="Pfam" id="PF02879"/>
    </source>
</evidence>
<dbReference type="InterPro" id="IPR016066">
    <property type="entry name" value="A-D-PHexomutase_CS"/>
</dbReference>
<feature type="domain" description="Alpha-D-phosphohexomutase C-terminal" evidence="7">
    <location>
        <begin position="403"/>
        <end position="473"/>
    </location>
</feature>
<evidence type="ECO:0000259" key="10">
    <source>
        <dbReference type="Pfam" id="PF02880"/>
    </source>
</evidence>
<accession>A0A0W8G8C0</accession>
<evidence type="ECO:0000259" key="8">
    <source>
        <dbReference type="Pfam" id="PF02878"/>
    </source>
</evidence>
<feature type="domain" description="Alpha-D-phosphohexomutase alpha/beta/alpha" evidence="8">
    <location>
        <begin position="41"/>
        <end position="171"/>
    </location>
</feature>
<dbReference type="InterPro" id="IPR005846">
    <property type="entry name" value="A-D-PHexomutase_a/b/a-III"/>
</dbReference>
<keyword evidence="6 11" id="KW-0413">Isomerase</keyword>
<dbReference type="CDD" id="cd03089">
    <property type="entry name" value="PMM_PGM"/>
    <property type="match status" value="1"/>
</dbReference>
<dbReference type="PROSITE" id="PS00710">
    <property type="entry name" value="PGM_PMM"/>
    <property type="match status" value="1"/>
</dbReference>
<evidence type="ECO:0000256" key="2">
    <source>
        <dbReference type="ARBA" id="ARBA00010231"/>
    </source>
</evidence>
<evidence type="ECO:0000256" key="5">
    <source>
        <dbReference type="ARBA" id="ARBA00022842"/>
    </source>
</evidence>
<dbReference type="AlphaFoldDB" id="A0A0W8G8C0"/>
<comment type="caution">
    <text evidence="11">The sequence shown here is derived from an EMBL/GenBank/DDBJ whole genome shotgun (WGS) entry which is preliminary data.</text>
</comment>
<gene>
    <name evidence="11" type="ORF">ASZ90_000690</name>
</gene>
<keyword evidence="3" id="KW-0597">Phosphoprotein</keyword>
<keyword evidence="4" id="KW-0479">Metal-binding</keyword>
<reference evidence="11" key="1">
    <citation type="journal article" date="2015" name="Proc. Natl. Acad. Sci. U.S.A.">
        <title>Networks of energetic and metabolic interactions define dynamics in microbial communities.</title>
        <authorList>
            <person name="Embree M."/>
            <person name="Liu J.K."/>
            <person name="Al-Bassam M.M."/>
            <person name="Zengler K."/>
        </authorList>
    </citation>
    <scope>NUCLEOTIDE SEQUENCE</scope>
</reference>
<dbReference type="InterPro" id="IPR005843">
    <property type="entry name" value="A-D-PHexomutase_C"/>
</dbReference>
<dbReference type="GO" id="GO:0004614">
    <property type="term" value="F:phosphoglucomutase activity"/>
    <property type="evidence" value="ECO:0007669"/>
    <property type="project" value="UniProtKB-EC"/>
</dbReference>
<dbReference type="Pfam" id="PF02879">
    <property type="entry name" value="PGM_PMM_II"/>
    <property type="match status" value="1"/>
</dbReference>
<dbReference type="SUPFAM" id="SSF53738">
    <property type="entry name" value="Phosphoglucomutase, first 3 domains"/>
    <property type="match status" value="3"/>
</dbReference>
<evidence type="ECO:0000256" key="4">
    <source>
        <dbReference type="ARBA" id="ARBA00022723"/>
    </source>
</evidence>
<dbReference type="InterPro" id="IPR036900">
    <property type="entry name" value="A-D-PHexomutase_C_sf"/>
</dbReference>
<evidence type="ECO:0000313" key="11">
    <source>
        <dbReference type="EMBL" id="KUG29412.1"/>
    </source>
</evidence>
<proteinExistence type="inferred from homology"/>
<protein>
    <submittedName>
        <fullName evidence="11">Phosphomannomutase / phosphoglucomutase / phosphoglucosamine mutase</fullName>
        <ecNumber evidence="11">5.4.2.10</ecNumber>
        <ecNumber evidence="11">5.4.2.2</ecNumber>
        <ecNumber evidence="11">5.4.2.8</ecNumber>
    </submittedName>
</protein>
<organism evidence="11">
    <name type="scientific">hydrocarbon metagenome</name>
    <dbReference type="NCBI Taxonomy" id="938273"/>
    <lineage>
        <taxon>unclassified sequences</taxon>
        <taxon>metagenomes</taxon>
        <taxon>ecological metagenomes</taxon>
    </lineage>
</organism>
<dbReference type="InterPro" id="IPR005845">
    <property type="entry name" value="A-D-PHexomutase_a/b/a-II"/>
</dbReference>
<dbReference type="Pfam" id="PF02880">
    <property type="entry name" value="PGM_PMM_III"/>
    <property type="match status" value="1"/>
</dbReference>
<comment type="similarity">
    <text evidence="2">Belongs to the phosphohexose mutase family.</text>
</comment>
<sequence length="488" mass="52813">MIPWIGKNGEEVKKSSIGFFFNLLTKRATWRRGVRDIRPGVFRAYDIRGVVGEDFDPEWVACLGRAVGTFFRRKGLTSAVVGRDCRESSPEYEARLAAGLLSTGVDVIVLHMVPTPVLYYAIKQLGKHAGVMVTASHNPPQFNGFKIWAGEGTIHTDEIAAIHRIMAAGDFENGRGLLSEHDIRPSYLERVTRDIRLDRPVSVVVDGGNGAAGLLAAEALRRAGAEVTPLFCEPDGRFPNHHPDPVVEKNVGQLAATVRRTGADLGVGLDGDGDRLGVVDEKGNLLFGDRLLALFAREVLAGHPGATVIGEVKCSHLLYKDIAAHGGVPVMGAAGHSLMKDAMRRTGALLAGEMSGHLFFADRYYGFDDATYAALRLAGIVSRSPVPVSAMLGGWPETVSTPELRVDCPDAVKFAVVERAVAHFREGHELVLTDGVRLVFPDGWALLRASNTQPALVLRFEADTPARLAEIRRLVEEPLAAWIREAAG</sequence>
<dbReference type="InterPro" id="IPR005844">
    <property type="entry name" value="A-D-PHexomutase_a/b/a-I"/>
</dbReference>
<dbReference type="InterPro" id="IPR005841">
    <property type="entry name" value="Alpha-D-phosphohexomutase_SF"/>
</dbReference>
<dbReference type="GO" id="GO:0005975">
    <property type="term" value="P:carbohydrate metabolic process"/>
    <property type="evidence" value="ECO:0007669"/>
    <property type="project" value="InterPro"/>
</dbReference>
<dbReference type="EC" id="5.4.2.2" evidence="11"/>
<dbReference type="GO" id="GO:0008966">
    <property type="term" value="F:phosphoglucosamine mutase activity"/>
    <property type="evidence" value="ECO:0007669"/>
    <property type="project" value="UniProtKB-EC"/>
</dbReference>
<dbReference type="EMBL" id="LNQE01000088">
    <property type="protein sequence ID" value="KUG29412.1"/>
    <property type="molecule type" value="Genomic_DNA"/>
</dbReference>